<dbReference type="Gene3D" id="3.30.70.2390">
    <property type="match status" value="1"/>
</dbReference>
<feature type="region of interest" description="Disordered" evidence="1">
    <location>
        <begin position="49"/>
        <end position="89"/>
    </location>
</feature>
<evidence type="ECO:0000313" key="5">
    <source>
        <dbReference type="Proteomes" id="UP000563898"/>
    </source>
</evidence>
<feature type="region of interest" description="Disordered" evidence="1">
    <location>
        <begin position="207"/>
        <end position="229"/>
    </location>
</feature>
<evidence type="ECO:0000256" key="2">
    <source>
        <dbReference type="SAM" id="Phobius"/>
    </source>
</evidence>
<comment type="caution">
    <text evidence="4">The sequence shown here is derived from an EMBL/GenBank/DDBJ whole genome shotgun (WGS) entry which is preliminary data.</text>
</comment>
<dbReference type="Pfam" id="PF13399">
    <property type="entry name" value="LytR_C"/>
    <property type="match status" value="1"/>
</dbReference>
<name>A0A846WN45_9ACTN</name>
<sequence>MVSQITTGYPTDHNGRPYKRRNARAILILLAVLVVLGIITWSVALAGSDSDTTPTACNEPTPASASASATATAAQPSAPAGASATPSRTVVNRDQMLSVAPAALSTFQVRVLNASTQRGEAQSVSNDLTAQGFTPASDTAFGDDPIYPNHDLDCVAQIRFGPAGQAAAASVWLAIPCAQLINDGRRGTDVDVALGEYYKPREQSQDAQAALEALRSADPKNPQAGVDPGLVKAVHAQPC</sequence>
<keyword evidence="2" id="KW-1133">Transmembrane helix</keyword>
<organism evidence="4 5">
    <name type="scientific">Gordonia polyisoprenivorans</name>
    <dbReference type="NCBI Taxonomy" id="84595"/>
    <lineage>
        <taxon>Bacteria</taxon>
        <taxon>Bacillati</taxon>
        <taxon>Actinomycetota</taxon>
        <taxon>Actinomycetes</taxon>
        <taxon>Mycobacteriales</taxon>
        <taxon>Gordoniaceae</taxon>
        <taxon>Gordonia</taxon>
    </lineage>
</organism>
<feature type="domain" description="LytR/CpsA/Psr regulator C-terminal" evidence="3">
    <location>
        <begin position="107"/>
        <end position="198"/>
    </location>
</feature>
<dbReference type="RefSeq" id="WP_006371142.1">
    <property type="nucleotide sequence ID" value="NZ_JAAXPC010000007.1"/>
</dbReference>
<keyword evidence="2" id="KW-0472">Membrane</keyword>
<accession>A0A846WN45</accession>
<dbReference type="EMBL" id="JAAXPC010000007">
    <property type="protein sequence ID" value="NKY02789.1"/>
    <property type="molecule type" value="Genomic_DNA"/>
</dbReference>
<feature type="compositionally biased region" description="Low complexity" evidence="1">
    <location>
        <begin position="60"/>
        <end position="87"/>
    </location>
</feature>
<dbReference type="AlphaFoldDB" id="A0A846WN45"/>
<proteinExistence type="predicted"/>
<reference evidence="4 5" key="1">
    <citation type="submission" date="2020-04" db="EMBL/GenBank/DDBJ databases">
        <title>MicrobeNet Type strains.</title>
        <authorList>
            <person name="Nicholson A.C."/>
        </authorList>
    </citation>
    <scope>NUCLEOTIDE SEQUENCE [LARGE SCALE GENOMIC DNA]</scope>
    <source>
        <strain evidence="4 5">ATCC BAA-14</strain>
    </source>
</reference>
<protein>
    <submittedName>
        <fullName evidence="4">Envelope integrity protein Cei</fullName>
    </submittedName>
</protein>
<dbReference type="Proteomes" id="UP000563898">
    <property type="component" value="Unassembled WGS sequence"/>
</dbReference>
<evidence type="ECO:0000313" key="4">
    <source>
        <dbReference type="EMBL" id="NKY02789.1"/>
    </source>
</evidence>
<dbReference type="InterPro" id="IPR027381">
    <property type="entry name" value="LytR/CpsA/Psr_C"/>
</dbReference>
<evidence type="ECO:0000259" key="3">
    <source>
        <dbReference type="Pfam" id="PF13399"/>
    </source>
</evidence>
<evidence type="ECO:0000256" key="1">
    <source>
        <dbReference type="SAM" id="MobiDB-lite"/>
    </source>
</evidence>
<keyword evidence="2" id="KW-0812">Transmembrane</keyword>
<dbReference type="NCBIfam" id="NF035953">
    <property type="entry name" value="integrity_Cei"/>
    <property type="match status" value="1"/>
</dbReference>
<feature type="transmembrane region" description="Helical" evidence="2">
    <location>
        <begin position="26"/>
        <end position="47"/>
    </location>
</feature>
<gene>
    <name evidence="4" type="primary">cei</name>
    <name evidence="4" type="ORF">HGA05_14525</name>
</gene>
<feature type="compositionally biased region" description="Polar residues" evidence="1">
    <location>
        <begin position="49"/>
        <end position="58"/>
    </location>
</feature>